<dbReference type="EMBL" id="JAIWYP010000002">
    <property type="protein sequence ID" value="KAH3865084.1"/>
    <property type="molecule type" value="Genomic_DNA"/>
</dbReference>
<evidence type="ECO:0000313" key="2">
    <source>
        <dbReference type="Proteomes" id="UP000828390"/>
    </source>
</evidence>
<dbReference type="AlphaFoldDB" id="A0A9D4LWE6"/>
<comment type="caution">
    <text evidence="1">The sequence shown here is derived from an EMBL/GenBank/DDBJ whole genome shotgun (WGS) entry which is preliminary data.</text>
</comment>
<reference evidence="1" key="1">
    <citation type="journal article" date="2019" name="bioRxiv">
        <title>The Genome of the Zebra Mussel, Dreissena polymorpha: A Resource for Invasive Species Research.</title>
        <authorList>
            <person name="McCartney M.A."/>
            <person name="Auch B."/>
            <person name="Kono T."/>
            <person name="Mallez S."/>
            <person name="Zhang Y."/>
            <person name="Obille A."/>
            <person name="Becker A."/>
            <person name="Abrahante J.E."/>
            <person name="Garbe J."/>
            <person name="Badalamenti J.P."/>
            <person name="Herman A."/>
            <person name="Mangelson H."/>
            <person name="Liachko I."/>
            <person name="Sullivan S."/>
            <person name="Sone E.D."/>
            <person name="Koren S."/>
            <person name="Silverstein K.A.T."/>
            <person name="Beckman K.B."/>
            <person name="Gohl D.M."/>
        </authorList>
    </citation>
    <scope>NUCLEOTIDE SEQUENCE</scope>
    <source>
        <strain evidence="1">Duluth1</strain>
        <tissue evidence="1">Whole animal</tissue>
    </source>
</reference>
<proteinExistence type="predicted"/>
<name>A0A9D4LWE6_DREPO</name>
<organism evidence="1 2">
    <name type="scientific">Dreissena polymorpha</name>
    <name type="common">Zebra mussel</name>
    <name type="synonym">Mytilus polymorpha</name>
    <dbReference type="NCBI Taxonomy" id="45954"/>
    <lineage>
        <taxon>Eukaryota</taxon>
        <taxon>Metazoa</taxon>
        <taxon>Spiralia</taxon>
        <taxon>Lophotrochozoa</taxon>
        <taxon>Mollusca</taxon>
        <taxon>Bivalvia</taxon>
        <taxon>Autobranchia</taxon>
        <taxon>Heteroconchia</taxon>
        <taxon>Euheterodonta</taxon>
        <taxon>Imparidentia</taxon>
        <taxon>Neoheterodontei</taxon>
        <taxon>Myida</taxon>
        <taxon>Dreissenoidea</taxon>
        <taxon>Dreissenidae</taxon>
        <taxon>Dreissena</taxon>
    </lineage>
</organism>
<evidence type="ECO:0000313" key="1">
    <source>
        <dbReference type="EMBL" id="KAH3865084.1"/>
    </source>
</evidence>
<accession>A0A9D4LWE6</accession>
<reference evidence="1" key="2">
    <citation type="submission" date="2020-11" db="EMBL/GenBank/DDBJ databases">
        <authorList>
            <person name="McCartney M.A."/>
            <person name="Auch B."/>
            <person name="Kono T."/>
            <person name="Mallez S."/>
            <person name="Becker A."/>
            <person name="Gohl D.M."/>
            <person name="Silverstein K.A.T."/>
            <person name="Koren S."/>
            <person name="Bechman K.B."/>
            <person name="Herman A."/>
            <person name="Abrahante J.E."/>
            <person name="Garbe J."/>
        </authorList>
    </citation>
    <scope>NUCLEOTIDE SEQUENCE</scope>
    <source>
        <strain evidence="1">Duluth1</strain>
        <tissue evidence="1">Whole animal</tissue>
    </source>
</reference>
<protein>
    <submittedName>
        <fullName evidence="1">Uncharacterized protein</fullName>
    </submittedName>
</protein>
<dbReference type="Proteomes" id="UP000828390">
    <property type="component" value="Unassembled WGS sequence"/>
</dbReference>
<sequence>MERIAKTDNWGQNLTEKASEYNALVICRDVLLDYLDYLEEVDPLERKFGDRVLPETAIVTLAGKGRGRQGEEEFLIYWAEVFALVGEAFNNLSEVYLFHEPILRFCLGTKDIKA</sequence>
<keyword evidence="2" id="KW-1185">Reference proteome</keyword>
<gene>
    <name evidence="1" type="ORF">DPMN_028123</name>
</gene>